<gene>
    <name evidence="12" type="ORF">C0Q88_26125</name>
</gene>
<comment type="similarity">
    <text evidence="3">Belongs to the FAD-dependent oxidoreductase family.</text>
</comment>
<dbReference type="GO" id="GO:0005737">
    <property type="term" value="C:cytoplasm"/>
    <property type="evidence" value="ECO:0007669"/>
    <property type="project" value="UniProtKB-SubCell"/>
</dbReference>
<dbReference type="Pfam" id="PF07992">
    <property type="entry name" value="Pyr_redox_2"/>
    <property type="match status" value="1"/>
</dbReference>
<keyword evidence="7" id="KW-0560">Oxidoreductase</keyword>
<feature type="compositionally biased region" description="Polar residues" evidence="9">
    <location>
        <begin position="374"/>
        <end position="383"/>
    </location>
</feature>
<evidence type="ECO:0000256" key="1">
    <source>
        <dbReference type="ARBA" id="ARBA00001974"/>
    </source>
</evidence>
<evidence type="ECO:0000256" key="7">
    <source>
        <dbReference type="ARBA" id="ARBA00023002"/>
    </source>
</evidence>
<dbReference type="InterPro" id="IPR041364">
    <property type="entry name" value="Rbx-bd"/>
</dbReference>
<dbReference type="GO" id="GO:0016491">
    <property type="term" value="F:oxidoreductase activity"/>
    <property type="evidence" value="ECO:0007669"/>
    <property type="project" value="UniProtKB-KW"/>
</dbReference>
<evidence type="ECO:0000256" key="2">
    <source>
        <dbReference type="ARBA" id="ARBA00004496"/>
    </source>
</evidence>
<evidence type="ECO:0000259" key="11">
    <source>
        <dbReference type="Pfam" id="PF18113"/>
    </source>
</evidence>
<feature type="region of interest" description="Disordered" evidence="9">
    <location>
        <begin position="374"/>
        <end position="395"/>
    </location>
</feature>
<organism evidence="12 13">
    <name type="scientific">Ralstonia pickettii</name>
    <name type="common">Burkholderia pickettii</name>
    <dbReference type="NCBI Taxonomy" id="329"/>
    <lineage>
        <taxon>Bacteria</taxon>
        <taxon>Pseudomonadati</taxon>
        <taxon>Pseudomonadota</taxon>
        <taxon>Betaproteobacteria</taxon>
        <taxon>Burkholderiales</taxon>
        <taxon>Burkholderiaceae</taxon>
        <taxon>Ralstonia</taxon>
    </lineage>
</organism>
<dbReference type="EMBL" id="PKQE01000011">
    <property type="protein sequence ID" value="PLC39725.1"/>
    <property type="molecule type" value="Genomic_DNA"/>
</dbReference>
<evidence type="ECO:0000256" key="5">
    <source>
        <dbReference type="ARBA" id="ARBA00022630"/>
    </source>
</evidence>
<keyword evidence="5" id="KW-0285">Flavoprotein</keyword>
<dbReference type="InterPro" id="IPR023753">
    <property type="entry name" value="FAD/NAD-binding_dom"/>
</dbReference>
<feature type="domain" description="Rubredoxin binding" evidence="11">
    <location>
        <begin position="321"/>
        <end position="384"/>
    </location>
</feature>
<feature type="domain" description="FAD/NAD(P)-binding" evidence="10">
    <location>
        <begin position="18"/>
        <end position="298"/>
    </location>
</feature>
<dbReference type="PANTHER" id="PTHR43429:SF3">
    <property type="entry name" value="NITRITE REDUCTASE [NAD(P)H]"/>
    <property type="match status" value="1"/>
</dbReference>
<dbReference type="Gene3D" id="3.50.50.60">
    <property type="entry name" value="FAD/NAD(P)-binding domain"/>
    <property type="match status" value="2"/>
</dbReference>
<evidence type="ECO:0000256" key="9">
    <source>
        <dbReference type="SAM" id="MobiDB-lite"/>
    </source>
</evidence>
<evidence type="ECO:0000259" key="10">
    <source>
        <dbReference type="Pfam" id="PF07992"/>
    </source>
</evidence>
<sequence>MPHQCSTIRSHGRMGTKRVVIVGSGLAGYSMAQELRKKDNALEIVLVTAEAGASYSKPMLSNAITQRRATAQLVTSPPEAMATRLNLVLNARERVTRIAVDGHYIETSARVVHYDALILGTGAAPIRAPIAGNAAHAVLTVNDLDDYTLFRQTVEGARRVLIMGAGLISCELANDLLSANVTPVIVDPGPQPLASLAAAETGRSLQRALEAGGAQWRFGRKVHSLPVDSGRYSALLNDGETLEVDAVLSAIGLRPRTELALTAGLHVNRGIMVDQYGRTNHPRIYAIGDCAEYEDGLRPYVRPVLVAAKAMAATITRTPTAITFPLMPVTVKTPRYPVAVLRPSVDQVGMWLAEPDCENHLVFRDNDGTIQGFSLGGTSSSSRAPGVAPAVQTASDQCLIS</sequence>
<dbReference type="Proteomes" id="UP000234456">
    <property type="component" value="Unassembled WGS sequence"/>
</dbReference>
<comment type="caution">
    <text evidence="12">The sequence shown here is derived from an EMBL/GenBank/DDBJ whole genome shotgun (WGS) entry which is preliminary data.</text>
</comment>
<dbReference type="PRINTS" id="PR00368">
    <property type="entry name" value="FADPNR"/>
</dbReference>
<evidence type="ECO:0000313" key="13">
    <source>
        <dbReference type="Proteomes" id="UP000234456"/>
    </source>
</evidence>
<name>A0A2N4TJ44_RALPI</name>
<dbReference type="PANTHER" id="PTHR43429">
    <property type="entry name" value="PYRIDINE NUCLEOTIDE-DISULFIDE OXIDOREDUCTASE DOMAIN-CONTAINING"/>
    <property type="match status" value="1"/>
</dbReference>
<evidence type="ECO:0000256" key="3">
    <source>
        <dbReference type="ARBA" id="ARBA00006442"/>
    </source>
</evidence>
<evidence type="ECO:0000313" key="12">
    <source>
        <dbReference type="EMBL" id="PLC39725.1"/>
    </source>
</evidence>
<comment type="subcellular location">
    <subcellularLocation>
        <location evidence="2">Cytoplasm</location>
    </subcellularLocation>
</comment>
<protein>
    <submittedName>
        <fullName evidence="12">FAD-dependent oxidoreductase</fullName>
    </submittedName>
</protein>
<keyword evidence="6" id="KW-0274">FAD</keyword>
<evidence type="ECO:0000256" key="8">
    <source>
        <dbReference type="ARBA" id="ARBA00023027"/>
    </source>
</evidence>
<evidence type="ECO:0000256" key="6">
    <source>
        <dbReference type="ARBA" id="ARBA00022827"/>
    </source>
</evidence>
<keyword evidence="4" id="KW-0963">Cytoplasm</keyword>
<accession>A0A2N4TJ44</accession>
<dbReference type="SUPFAM" id="SSF51905">
    <property type="entry name" value="FAD/NAD(P)-binding domain"/>
    <property type="match status" value="1"/>
</dbReference>
<dbReference type="AlphaFoldDB" id="A0A2N4TJ44"/>
<dbReference type="Pfam" id="PF18113">
    <property type="entry name" value="Rbx_binding"/>
    <property type="match status" value="1"/>
</dbReference>
<dbReference type="Gene3D" id="3.30.390.120">
    <property type="match status" value="1"/>
</dbReference>
<dbReference type="PRINTS" id="PR00411">
    <property type="entry name" value="PNDRDTASEI"/>
</dbReference>
<keyword evidence="8" id="KW-0520">NAD</keyword>
<evidence type="ECO:0000256" key="4">
    <source>
        <dbReference type="ARBA" id="ARBA00022490"/>
    </source>
</evidence>
<reference evidence="12 13" key="1">
    <citation type="submission" date="2017-12" db="EMBL/GenBank/DDBJ databases">
        <title>Draft genome sequence of Ralstonia pickettii 52.</title>
        <authorList>
            <person name="Zheng B."/>
        </authorList>
    </citation>
    <scope>NUCLEOTIDE SEQUENCE [LARGE SCALE GENOMIC DNA]</scope>
    <source>
        <strain evidence="12 13">52</strain>
    </source>
</reference>
<dbReference type="InterPro" id="IPR050260">
    <property type="entry name" value="FAD-bd_OxRdtase"/>
</dbReference>
<comment type="cofactor">
    <cofactor evidence="1">
        <name>FAD</name>
        <dbReference type="ChEBI" id="CHEBI:57692"/>
    </cofactor>
</comment>
<dbReference type="InterPro" id="IPR036188">
    <property type="entry name" value="FAD/NAD-bd_sf"/>
</dbReference>
<proteinExistence type="inferred from homology"/>
<dbReference type="OrthoDB" id="9769238at2"/>